<organism evidence="9 10">
    <name type="scientific">Pelotomaculum propionicicum</name>
    <dbReference type="NCBI Taxonomy" id="258475"/>
    <lineage>
        <taxon>Bacteria</taxon>
        <taxon>Bacillati</taxon>
        <taxon>Bacillota</taxon>
        <taxon>Clostridia</taxon>
        <taxon>Eubacteriales</taxon>
        <taxon>Desulfotomaculaceae</taxon>
        <taxon>Pelotomaculum</taxon>
    </lineage>
</organism>
<dbReference type="SUPFAM" id="SSF103473">
    <property type="entry name" value="MFS general substrate transporter"/>
    <property type="match status" value="1"/>
</dbReference>
<keyword evidence="5 7" id="KW-0472">Membrane</keyword>
<feature type="domain" description="Major facilitator superfamily (MFS) profile" evidence="8">
    <location>
        <begin position="34"/>
        <end position="427"/>
    </location>
</feature>
<comment type="caution">
    <text evidence="9">The sequence shown here is derived from an EMBL/GenBank/DDBJ whole genome shotgun (WGS) entry which is preliminary data.</text>
</comment>
<dbReference type="RefSeq" id="WP_134212491.1">
    <property type="nucleotide sequence ID" value="NZ_QFFZ01000004.1"/>
</dbReference>
<reference evidence="9 10" key="1">
    <citation type="journal article" date="2018" name="Environ. Microbiol.">
        <title>Novel energy conservation strategies and behaviour of Pelotomaculum schinkii driving syntrophic propionate catabolism.</title>
        <authorList>
            <person name="Hidalgo-Ahumada C.A.P."/>
            <person name="Nobu M.K."/>
            <person name="Narihiro T."/>
            <person name="Tamaki H."/>
            <person name="Liu W.T."/>
            <person name="Kamagata Y."/>
            <person name="Stams A.J.M."/>
            <person name="Imachi H."/>
            <person name="Sousa D.Z."/>
        </authorList>
    </citation>
    <scope>NUCLEOTIDE SEQUENCE [LARGE SCALE GENOMIC DNA]</scope>
    <source>
        <strain evidence="9 10">MGP</strain>
    </source>
</reference>
<evidence type="ECO:0000256" key="5">
    <source>
        <dbReference type="ARBA" id="ARBA00023136"/>
    </source>
</evidence>
<proteinExistence type="predicted"/>
<dbReference type="Proteomes" id="UP000297597">
    <property type="component" value="Unassembled WGS sequence"/>
</dbReference>
<accession>A0A4Y7RVE2</accession>
<gene>
    <name evidence="9" type="primary">nanT</name>
    <name evidence="9" type="ORF">Pmgp_00602</name>
</gene>
<evidence type="ECO:0000256" key="7">
    <source>
        <dbReference type="SAM" id="Phobius"/>
    </source>
</evidence>
<evidence type="ECO:0000256" key="2">
    <source>
        <dbReference type="ARBA" id="ARBA00022448"/>
    </source>
</evidence>
<feature type="transmembrane region" description="Helical" evidence="7">
    <location>
        <begin position="286"/>
        <end position="304"/>
    </location>
</feature>
<name>A0A4Y7RVE2_9FIRM</name>
<feature type="transmembrane region" description="Helical" evidence="7">
    <location>
        <begin position="406"/>
        <end position="423"/>
    </location>
</feature>
<dbReference type="InterPro" id="IPR020846">
    <property type="entry name" value="MFS_dom"/>
</dbReference>
<dbReference type="OrthoDB" id="9787026at2"/>
<keyword evidence="10" id="KW-1185">Reference proteome</keyword>
<keyword evidence="3 7" id="KW-0812">Transmembrane</keyword>
<comment type="subcellular location">
    <subcellularLocation>
        <location evidence="1">Cell membrane</location>
        <topology evidence="1">Multi-pass membrane protein</topology>
    </subcellularLocation>
</comment>
<dbReference type="GO" id="GO:0046943">
    <property type="term" value="F:carboxylic acid transmembrane transporter activity"/>
    <property type="evidence" value="ECO:0007669"/>
    <property type="project" value="TreeGrafter"/>
</dbReference>
<evidence type="ECO:0000313" key="9">
    <source>
        <dbReference type="EMBL" id="TEB12964.1"/>
    </source>
</evidence>
<evidence type="ECO:0000256" key="3">
    <source>
        <dbReference type="ARBA" id="ARBA00022692"/>
    </source>
</evidence>
<evidence type="ECO:0000313" key="10">
    <source>
        <dbReference type="Proteomes" id="UP000297597"/>
    </source>
</evidence>
<feature type="transmembrane region" description="Helical" evidence="7">
    <location>
        <begin position="340"/>
        <end position="362"/>
    </location>
</feature>
<dbReference type="InterPro" id="IPR011701">
    <property type="entry name" value="MFS"/>
</dbReference>
<feature type="region of interest" description="Disordered" evidence="6">
    <location>
        <begin position="1"/>
        <end position="22"/>
    </location>
</feature>
<dbReference type="PANTHER" id="PTHR23508">
    <property type="entry name" value="CARBOXYLIC ACID TRANSPORTER PROTEIN HOMOLOG"/>
    <property type="match status" value="1"/>
</dbReference>
<feature type="transmembrane region" description="Helical" evidence="7">
    <location>
        <begin position="99"/>
        <end position="119"/>
    </location>
</feature>
<dbReference type="PROSITE" id="PS50850">
    <property type="entry name" value="MFS"/>
    <property type="match status" value="1"/>
</dbReference>
<feature type="transmembrane region" description="Helical" evidence="7">
    <location>
        <begin position="187"/>
        <end position="207"/>
    </location>
</feature>
<dbReference type="GO" id="GO:0005886">
    <property type="term" value="C:plasma membrane"/>
    <property type="evidence" value="ECO:0007669"/>
    <property type="project" value="UniProtKB-SubCell"/>
</dbReference>
<evidence type="ECO:0000259" key="8">
    <source>
        <dbReference type="PROSITE" id="PS50850"/>
    </source>
</evidence>
<dbReference type="InterPro" id="IPR036259">
    <property type="entry name" value="MFS_trans_sf"/>
</dbReference>
<evidence type="ECO:0000256" key="1">
    <source>
        <dbReference type="ARBA" id="ARBA00004651"/>
    </source>
</evidence>
<dbReference type="Gene3D" id="1.20.1250.20">
    <property type="entry name" value="MFS general substrate transporter like domains"/>
    <property type="match status" value="1"/>
</dbReference>
<sequence>MPSNVSSPQVNTPAPSGPKFESETERITPYQWKVLSAVIFAYIFDGLDSMLFSLTLAMMMKEFAIGKDIAGLIVTIFLGGQIVGGMLVGFIGDWLGRKGSLIFAIFMYSIGTLCCSFAPSWGWMAFFRAITGFGAVGAQAPMSSLIAETWPAKHRSKCASLMMGMWGISACIGALFVWFLVPHWGWRSVYLIGGIGGLFLAIPYVWLTVKETDRFKEVAEQRRKEKAEGRGLLSDIGDLFKVPQWRKNWLIGLAAPFAQLTTLWAFLTLVPAYVMLEKGYSVGQGMTWFLITNAVGSFGFLLWGPYADWRGRKPAFLLWALIAGISMPLALLWAPTQTWFMILSSTTIFGIYGTYSGIMTYLPELFPTKMRSTATGLTNQTGRLLSALAPWLIGVLSQNIGTGRAVSWTALCWVAVLLAVVFGPETKGKSLEEITGK</sequence>
<dbReference type="Pfam" id="PF07690">
    <property type="entry name" value="MFS_1"/>
    <property type="match status" value="1"/>
</dbReference>
<protein>
    <submittedName>
        <fullName evidence="9">Putative sialic acid transporter</fullName>
    </submittedName>
</protein>
<evidence type="ECO:0000256" key="4">
    <source>
        <dbReference type="ARBA" id="ARBA00022989"/>
    </source>
</evidence>
<feature type="transmembrane region" description="Helical" evidence="7">
    <location>
        <begin position="249"/>
        <end position="274"/>
    </location>
</feature>
<dbReference type="AlphaFoldDB" id="A0A4Y7RVE2"/>
<dbReference type="EMBL" id="QFFZ01000004">
    <property type="protein sequence ID" value="TEB12964.1"/>
    <property type="molecule type" value="Genomic_DNA"/>
</dbReference>
<feature type="transmembrane region" description="Helical" evidence="7">
    <location>
        <begin position="34"/>
        <end position="57"/>
    </location>
</feature>
<dbReference type="PANTHER" id="PTHR23508:SF10">
    <property type="entry name" value="CARBOXYLIC ACID TRANSPORTER PROTEIN HOMOLOG"/>
    <property type="match status" value="1"/>
</dbReference>
<feature type="transmembrane region" description="Helical" evidence="7">
    <location>
        <begin position="159"/>
        <end position="181"/>
    </location>
</feature>
<evidence type="ECO:0000256" key="6">
    <source>
        <dbReference type="SAM" id="MobiDB-lite"/>
    </source>
</evidence>
<keyword evidence="4 7" id="KW-1133">Transmembrane helix</keyword>
<feature type="compositionally biased region" description="Polar residues" evidence="6">
    <location>
        <begin position="1"/>
        <end position="14"/>
    </location>
</feature>
<feature type="transmembrane region" description="Helical" evidence="7">
    <location>
        <begin position="69"/>
        <end position="92"/>
    </location>
</feature>
<keyword evidence="2" id="KW-0813">Transport</keyword>
<feature type="transmembrane region" description="Helical" evidence="7">
    <location>
        <begin position="316"/>
        <end position="334"/>
    </location>
</feature>